<evidence type="ECO:0000313" key="2">
    <source>
        <dbReference type="EMBL" id="CAL8070377.1"/>
    </source>
</evidence>
<keyword evidence="3" id="KW-1185">Reference proteome</keyword>
<reference evidence="2 3" key="1">
    <citation type="submission" date="2024-08" db="EMBL/GenBank/DDBJ databases">
        <authorList>
            <person name="Cucini C."/>
            <person name="Frati F."/>
        </authorList>
    </citation>
    <scope>NUCLEOTIDE SEQUENCE [LARGE SCALE GENOMIC DNA]</scope>
</reference>
<accession>A0ABP1PP08</accession>
<name>A0ABP1PP08_9HEXA</name>
<feature type="region of interest" description="Disordered" evidence="1">
    <location>
        <begin position="115"/>
        <end position="140"/>
    </location>
</feature>
<dbReference type="EMBL" id="CAXLJM020000004">
    <property type="protein sequence ID" value="CAL8070377.1"/>
    <property type="molecule type" value="Genomic_DNA"/>
</dbReference>
<dbReference type="Proteomes" id="UP001642540">
    <property type="component" value="Unassembled WGS sequence"/>
</dbReference>
<organism evidence="2 3">
    <name type="scientific">Orchesella dallaii</name>
    <dbReference type="NCBI Taxonomy" id="48710"/>
    <lineage>
        <taxon>Eukaryota</taxon>
        <taxon>Metazoa</taxon>
        <taxon>Ecdysozoa</taxon>
        <taxon>Arthropoda</taxon>
        <taxon>Hexapoda</taxon>
        <taxon>Collembola</taxon>
        <taxon>Entomobryomorpha</taxon>
        <taxon>Entomobryoidea</taxon>
        <taxon>Orchesellidae</taxon>
        <taxon>Orchesellinae</taxon>
        <taxon>Orchesella</taxon>
    </lineage>
</organism>
<gene>
    <name evidence="2" type="ORF">ODALV1_LOCUS1211</name>
</gene>
<evidence type="ECO:0000313" key="3">
    <source>
        <dbReference type="Proteomes" id="UP001642540"/>
    </source>
</evidence>
<proteinExistence type="predicted"/>
<comment type="caution">
    <text evidence="2">The sequence shown here is derived from an EMBL/GenBank/DDBJ whole genome shotgun (WGS) entry which is preliminary data.</text>
</comment>
<sequence length="396" mass="46049">MQRAKVNSNNDFFTAFSPTISSRNKIRPEAKFQKVVTSKILSQMRKDSRIISKDPQTFLERLVQEQTRPDQVNTDLFTSLLSSLSKDSATDHYQTAVKNLERKSKQAKNRTLLLNLGSNSGIQGPDWETESTNSDESADNVDKTLDHFLDEIRMANVETIVEWLERKAGINDSDLPFGQSGYGLKMPTKDFSNITSSTLIEFIKSATDQFFLLDAEYHAKLEELMEKSKENLRELQRTDWSAKDSAILFHLMCMLQSDSHKAGSRLSSEKLCTDVALRIFPSYSREQVITQKYRLKVKRALEEKQESIIKDWKRDKEKLVKKINGAWDDIRRKETKLNELEGEKRLQKEKCLYWMTKLEQLQLSNQKKIRTIDTLVKPMEEQMKQNTMSKEKQENR</sequence>
<evidence type="ECO:0000256" key="1">
    <source>
        <dbReference type="SAM" id="MobiDB-lite"/>
    </source>
</evidence>
<protein>
    <submittedName>
        <fullName evidence="2">Uncharacterized protein</fullName>
    </submittedName>
</protein>